<dbReference type="SUPFAM" id="SSF56954">
    <property type="entry name" value="Outer membrane efflux proteins (OEP)"/>
    <property type="match status" value="1"/>
</dbReference>
<name>A0A1G7H936_CHIFI</name>
<organism evidence="3 4">
    <name type="scientific">Chitinophaga filiformis</name>
    <name type="common">Myxococcus filiformis</name>
    <name type="synonym">Flexibacter filiformis</name>
    <dbReference type="NCBI Taxonomy" id="104663"/>
    <lineage>
        <taxon>Bacteria</taxon>
        <taxon>Pseudomonadati</taxon>
        <taxon>Bacteroidota</taxon>
        <taxon>Chitinophagia</taxon>
        <taxon>Chitinophagales</taxon>
        <taxon>Chitinophagaceae</taxon>
        <taxon>Chitinophaga</taxon>
    </lineage>
</organism>
<keyword evidence="2" id="KW-0812">Transmembrane</keyword>
<protein>
    <submittedName>
        <fullName evidence="3">Outer membrane protein, cobalt-zinc-cadmium efflux system</fullName>
    </submittedName>
</protein>
<evidence type="ECO:0000256" key="2">
    <source>
        <dbReference type="SAM" id="Phobius"/>
    </source>
</evidence>
<keyword evidence="2" id="KW-0472">Membrane</keyword>
<accession>A0A1G7H936</accession>
<dbReference type="Proteomes" id="UP000199045">
    <property type="component" value="Unassembled WGS sequence"/>
</dbReference>
<feature type="transmembrane region" description="Helical" evidence="2">
    <location>
        <begin position="21"/>
        <end position="38"/>
    </location>
</feature>
<evidence type="ECO:0000313" key="4">
    <source>
        <dbReference type="Proteomes" id="UP000199045"/>
    </source>
</evidence>
<dbReference type="STRING" id="104663.SAMN04488121_101366"/>
<dbReference type="EMBL" id="FNBN01000001">
    <property type="protein sequence ID" value="SDE96947.1"/>
    <property type="molecule type" value="Genomic_DNA"/>
</dbReference>
<comment type="similarity">
    <text evidence="1">Belongs to the outer membrane factor (OMF) (TC 1.B.17) family.</text>
</comment>
<gene>
    <name evidence="3" type="ORF">SAMN04488121_101366</name>
</gene>
<evidence type="ECO:0000313" key="3">
    <source>
        <dbReference type="EMBL" id="SDE96947.1"/>
    </source>
</evidence>
<proteinExistence type="inferred from homology"/>
<dbReference type="AlphaFoldDB" id="A0A1G7H936"/>
<dbReference type="PANTHER" id="PTHR30203">
    <property type="entry name" value="OUTER MEMBRANE CATION EFFLUX PROTEIN"/>
    <property type="match status" value="1"/>
</dbReference>
<dbReference type="PANTHER" id="PTHR30203:SF24">
    <property type="entry name" value="BLR4935 PROTEIN"/>
    <property type="match status" value="1"/>
</dbReference>
<dbReference type="InterPro" id="IPR010131">
    <property type="entry name" value="MdtP/NodT-like"/>
</dbReference>
<reference evidence="4" key="1">
    <citation type="submission" date="2016-10" db="EMBL/GenBank/DDBJ databases">
        <authorList>
            <person name="Varghese N."/>
            <person name="Submissions S."/>
        </authorList>
    </citation>
    <scope>NUCLEOTIDE SEQUENCE [LARGE SCALE GENOMIC DNA]</scope>
    <source>
        <strain evidence="4">DSM 527</strain>
    </source>
</reference>
<dbReference type="InterPro" id="IPR003423">
    <property type="entry name" value="OMP_efflux"/>
</dbReference>
<dbReference type="Gene3D" id="1.20.1600.10">
    <property type="entry name" value="Outer membrane efflux proteins (OEP)"/>
    <property type="match status" value="1"/>
</dbReference>
<dbReference type="Pfam" id="PF02321">
    <property type="entry name" value="OEP"/>
    <property type="match status" value="2"/>
</dbReference>
<dbReference type="GO" id="GO:0015562">
    <property type="term" value="F:efflux transmembrane transporter activity"/>
    <property type="evidence" value="ECO:0007669"/>
    <property type="project" value="InterPro"/>
</dbReference>
<keyword evidence="2" id="KW-1133">Transmembrane helix</keyword>
<evidence type="ECO:0000256" key="1">
    <source>
        <dbReference type="ARBA" id="ARBA00007613"/>
    </source>
</evidence>
<sequence>MPFLTFVLNSLVDKQYLMKRAIVLAVAIMAISCIGNLATAQTSYSLQAALDTARINSPVLKARYMNIGAAQADVTTAKLRPNPTLNNQTMQLVSSDHFAPGTRWSSNQNRQVWYQVTKPIQWPNQRKYKIETANKDVTVANNTYQEDVRNLSLNVGNSWINCWVLKKRLALLNDSKKNLDTLVQINELRYKNQVITQTDLMRTKVLLDQYNLQLSTFNQDYQNELQTLALLTGNTTPMDIDTSGEILIITPSETLDSLIAQTMENRSDVVLVKSTIDERNSNVKYQQSLAVPQPELGFIYNPQNSVPYIGFYGTIDLPFFNRNQGEIKKAHILQQQAQQELSATQRQLQTEVVTAYNTYQLQKQNMEKYSGILHQSQQILDNVKYAYLRGGTTIIDFLDAQHNWYDTRLLYYDSLQAYYQSYIQLLFATGLINQL</sequence>